<dbReference type="InterPro" id="IPR000219">
    <property type="entry name" value="DH_dom"/>
</dbReference>
<dbReference type="PANTHER" id="PTHR46572">
    <property type="entry name" value="RHO1 GDP-GTP EXCHANGE PROTEIN 1-RELATED"/>
    <property type="match status" value="1"/>
</dbReference>
<dbReference type="Pfam" id="PF15405">
    <property type="entry name" value="PH_5"/>
    <property type="match status" value="1"/>
</dbReference>
<sequence length="1708" mass="191275">MASSSKQGLHRTPITEDDLQRLYDEIWAEFSEESIQQEADLDGIYNGYADDRSSVHSSIPANYPAAPSDTTRVTRPSPIVETSVDPVTSPVKSPAGRRRLPPTPGAQTSSFTVPMPEPEPYNPYAGARSNHYTSPSHASYSDISNALADQGRSTASGMNNGTARPHAAHSTTYSSMDGSDRTTESSHGYLSSQGSSHMSSSSIGSYSTSNTTAEDAYYRPPGASPPHLPPKPSIYREQQASTYNAYGHEPSSAKSTPPPPPPPPPPKAYTEPNPYLESTTLTTSSLADSDFPQFSDFNLNPENKPTLFSFEAELAASEAGPSRRAAQRDDRDQEEEWDPSSYMYNERPEYDDAYREAGPSHANRDSIVDPRQSIAVYSQEEPTVQETQDDYWEDIDEDESIFINFSLLSHIAVQLRDKIEPKMHVKGSVSYPRSFTGRDIVSTIQSQIQRELAINHGLSTSDRRVALQIARSLHSQLFICEVEWDSIVLQDGVEDLYLFNEILEQEELPTGVITMMTRCYSPSCGDGAPCYSFSCPRKGNFNLGLPPVATDTFIAPKDEEWTKTIDPLALQSLTKEEMDRQNVIHGLIAGEQRYLKDLELVDSVFIKPLRAANPPVVAPHLLDDLIDDIFGNILDLRECNRRLLEVLIVRQREEGPVILRIGDIFLEAAMEFKYAYPEYLGHYPISEKRLAEVIETHPTFVTFLEKCYQTLQTLNPTAAPMDLKAFLERPGEHLRSYPQSLEEVLKNTEPGNGDGDFVRQAIDAIRNLQSIAQLRTFQSAMGKGTPGKWEWHDLVAPEVRGKMTKKQAKRQAVIFELIKGEMSYVKDLENMLHIYITPLRQAQPPIIPPDRLERFIDEVFHNYSELYEHHKKLVNKLHEIQREQHPEIHSITAPLYDCALHFHDAYMEYIPNYPIAAYRIDDEMVTNLAFKAFVDQCVRHPDAHRLDMKNFINRPIPRLLRYELLLKGIMDETEPGHDDLETIPSLIDTIKSLGKESEPGVHAAKQKVEVWRYNTSLVFKPGEYIDMDLLDPSRSLIYSGKLLRQPDSGLEWNGWSELHVLLFDNYLVMTKPKEKDGITRYIVNRRPIPLDLLTLVNFTDPPTQRSTGILKTLRVGERHEGNVAPGLSPESATDSRFVFPLTLHHNGRMGGPYILYAESSQIRSEWKEKLDHALTMRKVVQENNKVFEIEYLSRETFIMPSVPINNSNHSGPAWNQDSQYTGKVTCSVPFNTPDGRPLVAIGCSEGVWIGFRHDPKSMRRVLHLKMVTQCAMLEDFGIFLVLADKALFAYHIEALVPSSPHGAHTSQVPQKLSGAKDVHFFSVGTLHGRTLIVYMKKKGLDSIFRVLEPVNDKINERVKAPLGLGSRLGFRSAKSEWFRVYRDFFLPSDSFDVIFLKARIAIFCAKGFEIMNLGDFESITIPQREDPKHAQLAKRCESCRPLGMFRSTDDEFLLCYDEFGLYVDKHGDPCRTSGTIEWEGTAERVAFHSPYILLFDSRFIEVRHIQTGRLAQIIPGTDIRCTWDGRGVSNPHVAPPVDNTDEAGFQDAQVHFVMNSLDPVSGPGGMRQRNVVQHVCELIPTVPLFPVSGPNAPPPVIPAGGVPHPGHAHPVRMDTGFSSMSSQSTPTSMQMPMQAYPSTPSLAGSYGFPPSGSNGSSPMYPGGYVPAPAPNVNSIPGGPYYGRTPSYAANSPPRSPDAFPGQVSWRPS</sequence>
<dbReference type="EMBL" id="NHTK01006072">
    <property type="protein sequence ID" value="PPQ65167.1"/>
    <property type="molecule type" value="Genomic_DNA"/>
</dbReference>
<dbReference type="PANTHER" id="PTHR46572:SF1">
    <property type="entry name" value="RHO1 GUANINE NUCLEOTIDE EXCHANGE FACTOR TUS1"/>
    <property type="match status" value="1"/>
</dbReference>
<dbReference type="InterPro" id="IPR011993">
    <property type="entry name" value="PH-like_dom_sf"/>
</dbReference>
<proteinExistence type="predicted"/>
<evidence type="ECO:0000256" key="2">
    <source>
        <dbReference type="ARBA" id="ARBA00022658"/>
    </source>
</evidence>
<keyword evidence="9" id="KW-1185">Reference proteome</keyword>
<dbReference type="InterPro" id="IPR052233">
    <property type="entry name" value="Rho-type_GEFs"/>
</dbReference>
<evidence type="ECO:0000313" key="9">
    <source>
        <dbReference type="Proteomes" id="UP000284842"/>
    </source>
</evidence>
<dbReference type="CDD" id="cd00160">
    <property type="entry name" value="RhoGEF"/>
    <property type="match status" value="2"/>
</dbReference>
<dbReference type="PROSITE" id="PS50003">
    <property type="entry name" value="PH_DOMAIN"/>
    <property type="match status" value="1"/>
</dbReference>
<dbReference type="SMART" id="SM00233">
    <property type="entry name" value="PH"/>
    <property type="match status" value="1"/>
</dbReference>
<feature type="domain" description="PH" evidence="4">
    <location>
        <begin position="1035"/>
        <end position="1175"/>
    </location>
</feature>
<dbReference type="InParanoid" id="A0A409VFZ0"/>
<dbReference type="Gene3D" id="1.20.900.10">
    <property type="entry name" value="Dbl homology (DH) domain"/>
    <property type="match status" value="2"/>
</dbReference>
<gene>
    <name evidence="8" type="ORF">CVT24_011030</name>
</gene>
<feature type="compositionally biased region" description="Pro residues" evidence="3">
    <location>
        <begin position="256"/>
        <end position="267"/>
    </location>
</feature>
<feature type="domain" description="CNH" evidence="7">
    <location>
        <begin position="1221"/>
        <end position="1529"/>
    </location>
</feature>
<organism evidence="8 9">
    <name type="scientific">Panaeolus cyanescens</name>
    <dbReference type="NCBI Taxonomy" id="181874"/>
    <lineage>
        <taxon>Eukaryota</taxon>
        <taxon>Fungi</taxon>
        <taxon>Dikarya</taxon>
        <taxon>Basidiomycota</taxon>
        <taxon>Agaricomycotina</taxon>
        <taxon>Agaricomycetes</taxon>
        <taxon>Agaricomycetidae</taxon>
        <taxon>Agaricales</taxon>
        <taxon>Agaricineae</taxon>
        <taxon>Galeropsidaceae</taxon>
        <taxon>Panaeolus</taxon>
    </lineage>
</organism>
<accession>A0A409VFZ0</accession>
<dbReference type="SUPFAM" id="SSF50729">
    <property type="entry name" value="PH domain-like"/>
    <property type="match status" value="1"/>
</dbReference>
<keyword evidence="2" id="KW-0344">Guanine-nucleotide releasing factor</keyword>
<protein>
    <submittedName>
        <fullName evidence="8">Uncharacterized protein</fullName>
    </submittedName>
</protein>
<evidence type="ECO:0000256" key="1">
    <source>
        <dbReference type="ARBA" id="ARBA00022553"/>
    </source>
</evidence>
<dbReference type="SUPFAM" id="SSF48065">
    <property type="entry name" value="DBL homology domain (DH-domain)"/>
    <property type="match status" value="2"/>
</dbReference>
<dbReference type="Gene3D" id="2.30.29.30">
    <property type="entry name" value="Pleckstrin-homology domain (PH domain)/Phosphotyrosine-binding domain (PTB)"/>
    <property type="match status" value="1"/>
</dbReference>
<dbReference type="InterPro" id="IPR001180">
    <property type="entry name" value="CNH_dom"/>
</dbReference>
<evidence type="ECO:0000259" key="4">
    <source>
        <dbReference type="PROSITE" id="PS50003"/>
    </source>
</evidence>
<keyword evidence="1" id="KW-0597">Phosphoprotein</keyword>
<dbReference type="SMART" id="SM00325">
    <property type="entry name" value="RhoGEF"/>
    <property type="match status" value="2"/>
</dbReference>
<dbReference type="PROSITE" id="PS50186">
    <property type="entry name" value="DEP"/>
    <property type="match status" value="1"/>
</dbReference>
<dbReference type="STRING" id="181874.A0A409VFZ0"/>
<dbReference type="Pfam" id="PF00621">
    <property type="entry name" value="RhoGEF"/>
    <property type="match status" value="2"/>
</dbReference>
<dbReference type="GO" id="GO:0035556">
    <property type="term" value="P:intracellular signal transduction"/>
    <property type="evidence" value="ECO:0007669"/>
    <property type="project" value="InterPro"/>
</dbReference>
<dbReference type="Pfam" id="PF00780">
    <property type="entry name" value="CNH"/>
    <property type="match status" value="1"/>
</dbReference>
<feature type="domain" description="DH" evidence="5">
    <location>
        <begin position="579"/>
        <end position="768"/>
    </location>
</feature>
<evidence type="ECO:0000313" key="8">
    <source>
        <dbReference type="EMBL" id="PPQ65167.1"/>
    </source>
</evidence>
<feature type="compositionally biased region" description="Low complexity" evidence="3">
    <location>
        <begin position="307"/>
        <end position="319"/>
    </location>
</feature>
<feature type="compositionally biased region" description="Low complexity" evidence="3">
    <location>
        <begin position="185"/>
        <end position="209"/>
    </location>
</feature>
<dbReference type="InterPro" id="IPR000591">
    <property type="entry name" value="DEP_dom"/>
</dbReference>
<dbReference type="PROSITE" id="PS50219">
    <property type="entry name" value="CNH"/>
    <property type="match status" value="1"/>
</dbReference>
<feature type="region of interest" description="Disordered" evidence="3">
    <location>
        <begin position="1647"/>
        <end position="1708"/>
    </location>
</feature>
<evidence type="ECO:0000259" key="5">
    <source>
        <dbReference type="PROSITE" id="PS50010"/>
    </source>
</evidence>
<feature type="region of interest" description="Disordered" evidence="3">
    <location>
        <begin position="151"/>
        <end position="345"/>
    </location>
</feature>
<dbReference type="InterPro" id="IPR035899">
    <property type="entry name" value="DBL_dom_sf"/>
</dbReference>
<feature type="domain" description="DH" evidence="5">
    <location>
        <begin position="809"/>
        <end position="1000"/>
    </location>
</feature>
<feature type="compositionally biased region" description="Pro residues" evidence="3">
    <location>
        <begin position="222"/>
        <end position="232"/>
    </location>
</feature>
<dbReference type="PROSITE" id="PS50010">
    <property type="entry name" value="DH_2"/>
    <property type="match status" value="2"/>
</dbReference>
<reference evidence="8 9" key="1">
    <citation type="journal article" date="2018" name="Evol. Lett.">
        <title>Horizontal gene cluster transfer increased hallucinogenic mushroom diversity.</title>
        <authorList>
            <person name="Reynolds H.T."/>
            <person name="Vijayakumar V."/>
            <person name="Gluck-Thaler E."/>
            <person name="Korotkin H.B."/>
            <person name="Matheny P.B."/>
            <person name="Slot J.C."/>
        </authorList>
    </citation>
    <scope>NUCLEOTIDE SEQUENCE [LARGE SCALE GENOMIC DNA]</scope>
    <source>
        <strain evidence="8 9">2629</strain>
    </source>
</reference>
<evidence type="ECO:0000259" key="6">
    <source>
        <dbReference type="PROSITE" id="PS50186"/>
    </source>
</evidence>
<evidence type="ECO:0000256" key="3">
    <source>
        <dbReference type="SAM" id="MobiDB-lite"/>
    </source>
</evidence>
<feature type="domain" description="DEP" evidence="6">
    <location>
        <begin position="415"/>
        <end position="501"/>
    </location>
</feature>
<dbReference type="Proteomes" id="UP000284842">
    <property type="component" value="Unassembled WGS sequence"/>
</dbReference>
<dbReference type="GO" id="GO:0005085">
    <property type="term" value="F:guanyl-nucleotide exchange factor activity"/>
    <property type="evidence" value="ECO:0007669"/>
    <property type="project" value="UniProtKB-KW"/>
</dbReference>
<evidence type="ECO:0000259" key="7">
    <source>
        <dbReference type="PROSITE" id="PS50219"/>
    </source>
</evidence>
<dbReference type="SMART" id="SM00036">
    <property type="entry name" value="CNH"/>
    <property type="match status" value="1"/>
</dbReference>
<feature type="compositionally biased region" description="Low complexity" evidence="3">
    <location>
        <begin position="1647"/>
        <end position="1664"/>
    </location>
</feature>
<feature type="compositionally biased region" description="Low complexity" evidence="3">
    <location>
        <begin position="276"/>
        <end position="286"/>
    </location>
</feature>
<dbReference type="InterPro" id="IPR041675">
    <property type="entry name" value="PH_5"/>
</dbReference>
<dbReference type="InterPro" id="IPR001849">
    <property type="entry name" value="PH_domain"/>
</dbReference>
<comment type="caution">
    <text evidence="8">The sequence shown here is derived from an EMBL/GenBank/DDBJ whole genome shotgun (WGS) entry which is preliminary data.</text>
</comment>
<feature type="compositionally biased region" description="Polar residues" evidence="3">
    <location>
        <begin position="151"/>
        <end position="162"/>
    </location>
</feature>
<feature type="region of interest" description="Disordered" evidence="3">
    <location>
        <begin position="52"/>
        <end position="139"/>
    </location>
</feature>
<name>A0A409VFZ0_9AGAR</name>
<dbReference type="OrthoDB" id="2272012at2759"/>
<feature type="compositionally biased region" description="Polar residues" evidence="3">
    <location>
        <begin position="130"/>
        <end position="139"/>
    </location>
</feature>